<gene>
    <name evidence="1" type="ORF">HaLaN_28782</name>
</gene>
<dbReference type="EMBL" id="BLLF01004651">
    <property type="protein sequence ID" value="GFH30014.1"/>
    <property type="molecule type" value="Genomic_DNA"/>
</dbReference>
<dbReference type="Proteomes" id="UP000485058">
    <property type="component" value="Unassembled WGS sequence"/>
</dbReference>
<feature type="non-terminal residue" evidence="1">
    <location>
        <position position="249"/>
    </location>
</feature>
<evidence type="ECO:0000313" key="2">
    <source>
        <dbReference type="Proteomes" id="UP000485058"/>
    </source>
</evidence>
<proteinExistence type="predicted"/>
<name>A0A6A0AD47_HAELA</name>
<comment type="caution">
    <text evidence="1">The sequence shown here is derived from an EMBL/GenBank/DDBJ whole genome shotgun (WGS) entry which is preliminary data.</text>
</comment>
<protein>
    <submittedName>
        <fullName evidence="1">Uncharacterized protein</fullName>
    </submittedName>
</protein>
<reference evidence="1 2" key="1">
    <citation type="submission" date="2020-02" db="EMBL/GenBank/DDBJ databases">
        <title>Draft genome sequence of Haematococcus lacustris strain NIES-144.</title>
        <authorList>
            <person name="Morimoto D."/>
            <person name="Nakagawa S."/>
            <person name="Yoshida T."/>
            <person name="Sawayama S."/>
        </authorList>
    </citation>
    <scope>NUCLEOTIDE SEQUENCE [LARGE SCALE GENOMIC DNA]</scope>
    <source>
        <strain evidence="1 2">NIES-144</strain>
    </source>
</reference>
<evidence type="ECO:0000313" key="1">
    <source>
        <dbReference type="EMBL" id="GFH30014.1"/>
    </source>
</evidence>
<feature type="non-terminal residue" evidence="1">
    <location>
        <position position="1"/>
    </location>
</feature>
<accession>A0A6A0AD47</accession>
<sequence length="249" mass="26913">MQSQTEYRSDASTQTGLALEHEWAAFLQSLPLRSPPLQPLTAQALADAIARIMLRTLPSVKKEPAWGEARQDTVYDAIMAHYTSQVAPGAFASGYVQDVEGPVARLLRCVAGAAETNTRAALFAYLTGVHPSGTPAWPPATWHFLIHVLFALQQLLGGIWKSVCKAWTSSPNGAAVPIQAVYDLVGNLYSVQVPTDLDAPIARRLASIVTPSSAGPVVDLDVLLLLLITEFNTEQCPRSALLFPRRLTD</sequence>
<dbReference type="AlphaFoldDB" id="A0A6A0AD47"/>
<keyword evidence="2" id="KW-1185">Reference proteome</keyword>
<organism evidence="1 2">
    <name type="scientific">Haematococcus lacustris</name>
    <name type="common">Green alga</name>
    <name type="synonym">Haematococcus pluvialis</name>
    <dbReference type="NCBI Taxonomy" id="44745"/>
    <lineage>
        <taxon>Eukaryota</taxon>
        <taxon>Viridiplantae</taxon>
        <taxon>Chlorophyta</taxon>
        <taxon>core chlorophytes</taxon>
        <taxon>Chlorophyceae</taxon>
        <taxon>CS clade</taxon>
        <taxon>Chlamydomonadales</taxon>
        <taxon>Haematococcaceae</taxon>
        <taxon>Haematococcus</taxon>
    </lineage>
</organism>